<dbReference type="Gene3D" id="2.60.40.150">
    <property type="entry name" value="C2 domain"/>
    <property type="match status" value="1"/>
</dbReference>
<dbReference type="InterPro" id="IPR035892">
    <property type="entry name" value="C2_domain_sf"/>
</dbReference>
<dbReference type="Pfam" id="PF00168">
    <property type="entry name" value="C2"/>
    <property type="match status" value="1"/>
</dbReference>
<comment type="catalytic activity">
    <reaction evidence="1 11">
        <text>a 1,2-diacyl-sn-glycero-3-phospho-(1D-myo-inositol-4,5-bisphosphate) + H2O = 1D-myo-inositol 1,4,5-trisphosphate + a 1,2-diacyl-sn-glycerol + H(+)</text>
        <dbReference type="Rhea" id="RHEA:33179"/>
        <dbReference type="ChEBI" id="CHEBI:15377"/>
        <dbReference type="ChEBI" id="CHEBI:15378"/>
        <dbReference type="ChEBI" id="CHEBI:17815"/>
        <dbReference type="ChEBI" id="CHEBI:58456"/>
        <dbReference type="ChEBI" id="CHEBI:203600"/>
        <dbReference type="EC" id="3.1.4.11"/>
    </reaction>
</comment>
<evidence type="ECO:0000259" key="15">
    <source>
        <dbReference type="PROSITE" id="PS50878"/>
    </source>
</evidence>
<dbReference type="InterPro" id="IPR000477">
    <property type="entry name" value="RT_dom"/>
</dbReference>
<reference evidence="16" key="2">
    <citation type="submission" date="2021-03" db="UniProtKB">
        <authorList>
            <consortium name="EnsemblPlants"/>
        </authorList>
    </citation>
    <scope>IDENTIFICATION</scope>
</reference>
<dbReference type="Pfam" id="PF00078">
    <property type="entry name" value="RVT_1"/>
    <property type="match status" value="1"/>
</dbReference>
<dbReference type="EMBL" id="UZAU01000616">
    <property type="status" value="NOT_ANNOTATED_CDS"/>
    <property type="molecule type" value="Genomic_DNA"/>
</dbReference>
<dbReference type="InterPro" id="IPR001711">
    <property type="entry name" value="PLipase_C_Pinositol-sp_Y"/>
</dbReference>
<keyword evidence="10" id="KW-0807">Transducer</keyword>
<dbReference type="PROSITE" id="PS50878">
    <property type="entry name" value="RT_POL"/>
    <property type="match status" value="1"/>
</dbReference>
<dbReference type="PROSITE" id="PS50007">
    <property type="entry name" value="PIPLC_X_DOMAIN"/>
    <property type="match status" value="1"/>
</dbReference>
<dbReference type="GO" id="GO:0048015">
    <property type="term" value="P:phosphatidylinositol-mediated signaling"/>
    <property type="evidence" value="ECO:0007669"/>
    <property type="project" value="TreeGrafter"/>
</dbReference>
<evidence type="ECO:0000256" key="8">
    <source>
        <dbReference type="ARBA" id="ARBA00023098"/>
    </source>
</evidence>
<evidence type="ECO:0000256" key="2">
    <source>
        <dbReference type="ARBA" id="ARBA00001913"/>
    </source>
</evidence>
<evidence type="ECO:0000256" key="7">
    <source>
        <dbReference type="ARBA" id="ARBA00022963"/>
    </source>
</evidence>
<dbReference type="PANTHER" id="PTHR10336:SF105">
    <property type="entry name" value="PHOSPHOINOSITIDE PHOSPHOLIPASE C 1"/>
    <property type="match status" value="1"/>
</dbReference>
<feature type="compositionally biased region" description="Acidic residues" evidence="12">
    <location>
        <begin position="442"/>
        <end position="453"/>
    </location>
</feature>
<feature type="compositionally biased region" description="Low complexity" evidence="12">
    <location>
        <begin position="454"/>
        <end position="464"/>
    </location>
</feature>
<dbReference type="InterPro" id="IPR043502">
    <property type="entry name" value="DNA/RNA_pol_sf"/>
</dbReference>
<dbReference type="SUPFAM" id="SSF56672">
    <property type="entry name" value="DNA/RNA polymerases"/>
    <property type="match status" value="1"/>
</dbReference>
<dbReference type="PRINTS" id="PR00390">
    <property type="entry name" value="PHPHLIPASEC"/>
</dbReference>
<evidence type="ECO:0000259" key="14">
    <source>
        <dbReference type="PROSITE" id="PS50008"/>
    </source>
</evidence>
<evidence type="ECO:0000256" key="3">
    <source>
        <dbReference type="ARBA" id="ARBA00004202"/>
    </source>
</evidence>
<dbReference type="InterPro" id="IPR001192">
    <property type="entry name" value="PI-PLC_fam"/>
</dbReference>
<dbReference type="InterPro" id="IPR000008">
    <property type="entry name" value="C2_dom"/>
</dbReference>
<dbReference type="Gene3D" id="3.20.20.190">
    <property type="entry name" value="Phosphatidylinositol (PI) phosphodiesterase"/>
    <property type="match status" value="1"/>
</dbReference>
<evidence type="ECO:0000256" key="4">
    <source>
        <dbReference type="ARBA" id="ARBA00012368"/>
    </source>
</evidence>
<dbReference type="FunFam" id="2.60.40.150:FF:000060">
    <property type="entry name" value="Phosphoinositide phospholipase C"/>
    <property type="match status" value="1"/>
</dbReference>
<keyword evidence="9" id="KW-0472">Membrane</keyword>
<evidence type="ECO:0000256" key="9">
    <source>
        <dbReference type="ARBA" id="ARBA00023136"/>
    </source>
</evidence>
<dbReference type="Gramene" id="evm.model.06.1667">
    <property type="protein sequence ID" value="cds.evm.model.06.1667"/>
    <property type="gene ID" value="evm.TU.06.1667"/>
</dbReference>
<evidence type="ECO:0000256" key="11">
    <source>
        <dbReference type="RuleBase" id="RU361133"/>
    </source>
</evidence>
<reference evidence="16" key="1">
    <citation type="submission" date="2018-11" db="EMBL/GenBank/DDBJ databases">
        <authorList>
            <person name="Grassa J C."/>
        </authorList>
    </citation>
    <scope>NUCLEOTIDE SEQUENCE [LARGE SCALE GENOMIC DNA]</scope>
</reference>
<comment type="cofactor">
    <cofactor evidence="2">
        <name>Ca(2+)</name>
        <dbReference type="ChEBI" id="CHEBI:29108"/>
    </cofactor>
</comment>
<evidence type="ECO:0000256" key="10">
    <source>
        <dbReference type="ARBA" id="ARBA00023224"/>
    </source>
</evidence>
<dbReference type="InterPro" id="IPR000909">
    <property type="entry name" value="PLipase_C_PInositol-sp_X_dom"/>
</dbReference>
<dbReference type="CDD" id="cd00275">
    <property type="entry name" value="C2_PLC_like"/>
    <property type="match status" value="1"/>
</dbReference>
<protein>
    <recommendedName>
        <fullName evidence="4 11">Phosphoinositide phospholipase C</fullName>
        <ecNumber evidence="4 11">3.1.4.11</ecNumber>
    </recommendedName>
</protein>
<keyword evidence="5" id="KW-1003">Cell membrane</keyword>
<evidence type="ECO:0000256" key="1">
    <source>
        <dbReference type="ARBA" id="ARBA00001195"/>
    </source>
</evidence>
<dbReference type="SMART" id="SM00149">
    <property type="entry name" value="PLCYc"/>
    <property type="match status" value="1"/>
</dbReference>
<dbReference type="InterPro" id="IPR017946">
    <property type="entry name" value="PLC-like_Pdiesterase_TIM-brl"/>
</dbReference>
<dbReference type="PROSITE" id="PS50008">
    <property type="entry name" value="PIPLC_Y_DOMAIN"/>
    <property type="match status" value="1"/>
</dbReference>
<name>A0A803PVG9_CANSA</name>
<feature type="region of interest" description="Disordered" evidence="12">
    <location>
        <begin position="746"/>
        <end position="788"/>
    </location>
</feature>
<dbReference type="PANTHER" id="PTHR10336">
    <property type="entry name" value="PHOSPHOINOSITIDE-SPECIFIC PHOSPHOLIPASE C FAMILY PROTEIN"/>
    <property type="match status" value="1"/>
</dbReference>
<comment type="subcellular location">
    <subcellularLocation>
        <location evidence="3">Cell membrane</location>
        <topology evidence="3">Peripheral membrane protein</topology>
    </subcellularLocation>
</comment>
<dbReference type="GO" id="GO:0004435">
    <property type="term" value="F:phosphatidylinositol-4,5-bisphosphate phospholipase C activity"/>
    <property type="evidence" value="ECO:0007669"/>
    <property type="project" value="UniProtKB-EC"/>
</dbReference>
<dbReference type="SMART" id="SM00239">
    <property type="entry name" value="C2"/>
    <property type="match status" value="1"/>
</dbReference>
<feature type="compositionally biased region" description="Acidic residues" evidence="12">
    <location>
        <begin position="468"/>
        <end position="480"/>
    </location>
</feature>
<organism evidence="16 17">
    <name type="scientific">Cannabis sativa</name>
    <name type="common">Hemp</name>
    <name type="synonym">Marijuana</name>
    <dbReference type="NCBI Taxonomy" id="3483"/>
    <lineage>
        <taxon>Eukaryota</taxon>
        <taxon>Viridiplantae</taxon>
        <taxon>Streptophyta</taxon>
        <taxon>Embryophyta</taxon>
        <taxon>Tracheophyta</taxon>
        <taxon>Spermatophyta</taxon>
        <taxon>Magnoliopsida</taxon>
        <taxon>eudicotyledons</taxon>
        <taxon>Gunneridae</taxon>
        <taxon>Pentapetalae</taxon>
        <taxon>rosids</taxon>
        <taxon>fabids</taxon>
        <taxon>Rosales</taxon>
        <taxon>Cannabaceae</taxon>
        <taxon>Cannabis</taxon>
    </lineage>
</organism>
<evidence type="ECO:0000313" key="16">
    <source>
        <dbReference type="EnsemblPlants" id="cds.evm.model.06.1667"/>
    </source>
</evidence>
<dbReference type="GO" id="GO:0016042">
    <property type="term" value="P:lipid catabolic process"/>
    <property type="evidence" value="ECO:0007669"/>
    <property type="project" value="UniProtKB-KW"/>
</dbReference>
<feature type="domain" description="PI-PLC Y-box" evidence="14">
    <location>
        <begin position="522"/>
        <end position="608"/>
    </location>
</feature>
<evidence type="ECO:0000259" key="13">
    <source>
        <dbReference type="PROSITE" id="PS50004"/>
    </source>
</evidence>
<dbReference type="Pfam" id="PF00388">
    <property type="entry name" value="PI-PLC-X"/>
    <property type="match status" value="1"/>
</dbReference>
<evidence type="ECO:0000256" key="6">
    <source>
        <dbReference type="ARBA" id="ARBA00022801"/>
    </source>
</evidence>
<feature type="domain" description="C2" evidence="13">
    <location>
        <begin position="609"/>
        <end position="739"/>
    </location>
</feature>
<dbReference type="SMART" id="SM00148">
    <property type="entry name" value="PLCXc"/>
    <property type="match status" value="1"/>
</dbReference>
<keyword evidence="8 11" id="KW-0443">Lipid metabolism</keyword>
<dbReference type="EC" id="3.1.4.11" evidence="4 11"/>
<dbReference type="CDD" id="cd01650">
    <property type="entry name" value="RT_nLTR_like"/>
    <property type="match status" value="1"/>
</dbReference>
<feature type="region of interest" description="Disordered" evidence="12">
    <location>
        <begin position="412"/>
        <end position="480"/>
    </location>
</feature>
<dbReference type="GO" id="GO:0006950">
    <property type="term" value="P:response to stress"/>
    <property type="evidence" value="ECO:0007669"/>
    <property type="project" value="UniProtKB-ARBA"/>
</dbReference>
<dbReference type="Pfam" id="PF00387">
    <property type="entry name" value="PI-PLC-Y"/>
    <property type="match status" value="1"/>
</dbReference>
<dbReference type="GO" id="GO:0051209">
    <property type="term" value="P:release of sequestered calcium ion into cytosol"/>
    <property type="evidence" value="ECO:0007669"/>
    <property type="project" value="TreeGrafter"/>
</dbReference>
<dbReference type="PROSITE" id="PS50004">
    <property type="entry name" value="C2"/>
    <property type="match status" value="1"/>
</dbReference>
<accession>A0A803PVG9</accession>
<dbReference type="SUPFAM" id="SSF49562">
    <property type="entry name" value="C2 domain (Calcium/lipid-binding domain, CaLB)"/>
    <property type="match status" value="1"/>
</dbReference>
<keyword evidence="17" id="KW-1185">Reference proteome</keyword>
<evidence type="ECO:0000256" key="5">
    <source>
        <dbReference type="ARBA" id="ARBA00022475"/>
    </source>
</evidence>
<evidence type="ECO:0000256" key="12">
    <source>
        <dbReference type="SAM" id="MobiDB-lite"/>
    </source>
</evidence>
<keyword evidence="6 11" id="KW-0378">Hydrolase</keyword>
<feature type="domain" description="Reverse transcriptase" evidence="15">
    <location>
        <begin position="1"/>
        <end position="135"/>
    </location>
</feature>
<keyword evidence="7 11" id="KW-0442">Lipid degradation</keyword>
<dbReference type="EnsemblPlants" id="evm.model.06.1667">
    <property type="protein sequence ID" value="cds.evm.model.06.1667"/>
    <property type="gene ID" value="evm.TU.06.1667"/>
</dbReference>
<evidence type="ECO:0000313" key="17">
    <source>
        <dbReference type="Proteomes" id="UP000596661"/>
    </source>
</evidence>
<dbReference type="SUPFAM" id="SSF51695">
    <property type="entry name" value="PLC-like phosphodiesterases"/>
    <property type="match status" value="1"/>
</dbReference>
<proteinExistence type="predicted"/>
<dbReference type="AlphaFoldDB" id="A0A803PVG9"/>
<sequence length="788" mass="89078">MNGRIQGSFKGKKGLRQGDPLSPLLFVLVMEYLTRCLQKVASCANYRYHPMCKELRIVSLCFADDLMLFSKGTQQSVKALKDTLEEFSAVSGLSINTSKSQIYFGGVDSDVKQSIMRDFGLMEGSYPLRYLGVPLRPTKWKAEDCGIIIKKMRQRLHTWASRHLSYAGRVQLIHSVLLGLRNYWMSISVLPHSVTKEVEKICRGFLWGWNGNRKCCREFSLGWDIRRGRLLLQVGKAGFRNGLHLHAFFRYLLGDLNHAHKSTVHHDMTAPLSHYYLFTGHNSYLTGNQLSSDSSTQPIINALHRGVRVIELDLWPNSAKNDVEVRHGGTLTSPVALRDCLRAIKDNAFKVSEFPVIITFEDHLPPHLQAKVAEMVTSTFGAMLYCPASDYIEEFPSPAALKKRVMISTKPPEYHESHHHQHQVDSGGSSTKSKKNYKPSYDDDDNEKDEDDTSYYNNNNNGDHNQNDEDDDTYDDDQDYDEEENVVPEYKQLIAIHAGKPKGELNTWLADLNSSVKIKRLSLSEQELENAIKHHGADIVRFTQRNFLRVYPKGTRFDSSNYNPMLAWMHGAQMVAFNMQGYGKHLWVMQGMFKSNGGCGYVKKPDFLLSSTIPHHIIDPHNPTVKMILKVKVYMGEGWHSDFRHTHFDQYSPPDFFARVGIAGVPIDRSKMMQTKAVEDEWAPVWDHEFEFSLSVPELAVLRVEVQEYDTSGNNDFGGQAAFPVLELKSGIRAVPLYNKKATNTTVTKPTARGGDATMDDVDLPPTTYVRTGVAGDGETSKVGSRPA</sequence>
<dbReference type="GO" id="GO:0005886">
    <property type="term" value="C:plasma membrane"/>
    <property type="evidence" value="ECO:0007669"/>
    <property type="project" value="UniProtKB-SubCell"/>
</dbReference>
<dbReference type="Proteomes" id="UP000596661">
    <property type="component" value="Chromosome 6"/>
</dbReference>